<dbReference type="AlphaFoldDB" id="A0AAZ1XDI1"/>
<sequence>MFQIIKKLCKPDEHLDEHLLSSVRTLKMDCGWALQHDSDPKHSVQFSCNYIAPNHNNSCLRALASVSLPQSSCGYNCSLPPPV</sequence>
<proteinExistence type="predicted"/>
<accession>A0AAZ1XDI1</accession>
<organism evidence="1 2">
    <name type="scientific">Oreochromis aureus</name>
    <name type="common">Israeli tilapia</name>
    <name type="synonym">Chromis aureus</name>
    <dbReference type="NCBI Taxonomy" id="47969"/>
    <lineage>
        <taxon>Eukaryota</taxon>
        <taxon>Metazoa</taxon>
        <taxon>Chordata</taxon>
        <taxon>Craniata</taxon>
        <taxon>Vertebrata</taxon>
        <taxon>Euteleostomi</taxon>
        <taxon>Actinopterygii</taxon>
        <taxon>Neopterygii</taxon>
        <taxon>Teleostei</taxon>
        <taxon>Neoteleostei</taxon>
        <taxon>Acanthomorphata</taxon>
        <taxon>Ovalentaria</taxon>
        <taxon>Cichlomorphae</taxon>
        <taxon>Cichliformes</taxon>
        <taxon>Cichlidae</taxon>
        <taxon>African cichlids</taxon>
        <taxon>Pseudocrenilabrinae</taxon>
        <taxon>Oreochromini</taxon>
        <taxon>Oreochromis</taxon>
    </lineage>
</organism>
<evidence type="ECO:0000313" key="2">
    <source>
        <dbReference type="Proteomes" id="UP000472276"/>
    </source>
</evidence>
<evidence type="ECO:0000313" key="1">
    <source>
        <dbReference type="Ensembl" id="ENSOABP00000065694.1"/>
    </source>
</evidence>
<name>A0AAZ1XDI1_OREAU</name>
<protein>
    <submittedName>
        <fullName evidence="1">Uncharacterized protein</fullName>
    </submittedName>
</protein>
<keyword evidence="2" id="KW-1185">Reference proteome</keyword>
<reference evidence="1" key="2">
    <citation type="submission" date="2025-08" db="UniProtKB">
        <authorList>
            <consortium name="Ensembl"/>
        </authorList>
    </citation>
    <scope>IDENTIFICATION</scope>
</reference>
<dbReference type="Ensembl" id="ENSOABT00000081851.1">
    <property type="protein sequence ID" value="ENSOABP00000065694.1"/>
    <property type="gene ID" value="ENSOABG00000038389.1"/>
</dbReference>
<reference evidence="2" key="1">
    <citation type="submission" date="2020-03" db="EMBL/GenBank/DDBJ databases">
        <title>Evolution of repeat sequences and sex chromosomes of tilapia species revealed by chromosome-level genomes.</title>
        <authorList>
            <person name="Xu L."/>
            <person name="Tao W."/>
            <person name="Wang D."/>
            <person name="Zhou Q."/>
        </authorList>
    </citation>
    <scope>NUCLEOTIDE SEQUENCE [LARGE SCALE GENOMIC DNA]</scope>
    <source>
        <strain evidence="2">Israel</strain>
    </source>
</reference>
<reference evidence="1" key="3">
    <citation type="submission" date="2025-09" db="UniProtKB">
        <authorList>
            <consortium name="Ensembl"/>
        </authorList>
    </citation>
    <scope>IDENTIFICATION</scope>
</reference>
<dbReference type="Proteomes" id="UP000472276">
    <property type="component" value="Unassembled WGS sequence"/>
</dbReference>